<organism evidence="1">
    <name type="scientific">Myoviridae sp. ctwVB15</name>
    <dbReference type="NCBI Taxonomy" id="2825208"/>
    <lineage>
        <taxon>Viruses</taxon>
        <taxon>Duplodnaviria</taxon>
        <taxon>Heunggongvirae</taxon>
        <taxon>Uroviricota</taxon>
        <taxon>Caudoviricetes</taxon>
    </lineage>
</organism>
<name>A0A8S5UN82_9CAUD</name>
<sequence length="196" mass="23093">MRYKFLHCAGYETAVYGMMLSFGKTSFDNFKTNYSDVERLAAKLAPKDGGHNKFLEQIQYWILVQAPLFWWKQADTYRVGISKSSESTMHKSWKNGLTQEMFEYPVFQSTLDALNDAIREYGSPIVTADRKQFLEKVIVNNLPDGYLQTRLLNVNAKCLRNMYFQRREHKLKQWRDFCAWIKTELPYGDLITAERE</sequence>
<dbReference type="EMBL" id="BK016112">
    <property type="protein sequence ID" value="DAF95953.1"/>
    <property type="molecule type" value="Genomic_DNA"/>
</dbReference>
<evidence type="ECO:0000313" key="1">
    <source>
        <dbReference type="EMBL" id="DAF95953.1"/>
    </source>
</evidence>
<accession>A0A8S5UN82</accession>
<protein>
    <submittedName>
        <fullName evidence="1">Uncharacterized protein</fullName>
    </submittedName>
</protein>
<reference evidence="1" key="1">
    <citation type="journal article" date="2021" name="Proc. Natl. Acad. Sci. U.S.A.">
        <title>A Catalog of Tens of Thousands of Viruses from Human Metagenomes Reveals Hidden Associations with Chronic Diseases.</title>
        <authorList>
            <person name="Tisza M.J."/>
            <person name="Buck C.B."/>
        </authorList>
    </citation>
    <scope>NUCLEOTIDE SEQUENCE</scope>
    <source>
        <strain evidence="1">CtwVB15</strain>
    </source>
</reference>
<proteinExistence type="predicted"/>